<organism evidence="3 4">
    <name type="scientific">Arthrobotrys flagrans</name>
    <name type="common">Nematode-trapping fungus</name>
    <name type="synonym">Trichothecium flagrans</name>
    <dbReference type="NCBI Taxonomy" id="97331"/>
    <lineage>
        <taxon>Eukaryota</taxon>
        <taxon>Fungi</taxon>
        <taxon>Dikarya</taxon>
        <taxon>Ascomycota</taxon>
        <taxon>Pezizomycotina</taxon>
        <taxon>Orbiliomycetes</taxon>
        <taxon>Orbiliales</taxon>
        <taxon>Orbiliaceae</taxon>
        <taxon>Arthrobotrys</taxon>
    </lineage>
</organism>
<dbReference type="GeneID" id="93591355"/>
<comment type="caution">
    <text evidence="3">The sequence shown here is derived from an EMBL/GenBank/DDBJ whole genome shotgun (WGS) entry which is preliminary data.</text>
</comment>
<dbReference type="RefSeq" id="XP_067486713.1">
    <property type="nucleotide sequence ID" value="XM_067638868.1"/>
</dbReference>
<keyword evidence="4" id="KW-1185">Reference proteome</keyword>
<dbReference type="VEuPathDB" id="FungiDB:DFL_009044"/>
<gene>
    <name evidence="3" type="ORF">DFL_009044</name>
</gene>
<dbReference type="AlphaFoldDB" id="A0A436ZQJ2"/>
<name>A0A436ZQJ2_ARTFL</name>
<reference evidence="3 4" key="1">
    <citation type="submission" date="2019-01" db="EMBL/GenBank/DDBJ databases">
        <title>Intercellular communication is required for trap formation in the nematode-trapping fungus Duddingtonia flagrans.</title>
        <authorList>
            <person name="Youssar L."/>
            <person name="Wernet V."/>
            <person name="Hensel N."/>
            <person name="Hildebrandt H.-G."/>
            <person name="Fischer R."/>
        </authorList>
    </citation>
    <scope>NUCLEOTIDE SEQUENCE [LARGE SCALE GENOMIC DNA]</scope>
    <source>
        <strain evidence="3 4">CBS H-5679</strain>
    </source>
</reference>
<keyword evidence="2" id="KW-0472">Membrane</keyword>
<keyword evidence="2" id="KW-0812">Transmembrane</keyword>
<evidence type="ECO:0000256" key="1">
    <source>
        <dbReference type="SAM" id="MobiDB-lite"/>
    </source>
</evidence>
<evidence type="ECO:0000256" key="2">
    <source>
        <dbReference type="SAM" id="Phobius"/>
    </source>
</evidence>
<dbReference type="OrthoDB" id="5331576at2759"/>
<accession>A0A436ZQJ2</accession>
<evidence type="ECO:0000313" key="4">
    <source>
        <dbReference type="Proteomes" id="UP000283090"/>
    </source>
</evidence>
<evidence type="ECO:0000313" key="3">
    <source>
        <dbReference type="EMBL" id="RVD81169.1"/>
    </source>
</evidence>
<sequence length="214" mass="23772">MPSGPDGEAGDALLGALVTILSIFVAALLAFSILPLQLRRIHRQYKELLRQSTVTPTLSQRIREQRKSAISHIIAEEDLEQQREQIISSPIPQRSGYSTNSSRCGRIEVFANDITCIEPSSPEAERWAIRKVRSMERLTGLTNELSAKPERRNPFHEPASGIQDRNPFYDREGDVECDPRCSSKLTQDAKAGDEAEALKSASASLETVNTEPLD</sequence>
<dbReference type="Proteomes" id="UP000283090">
    <property type="component" value="Unassembled WGS sequence"/>
</dbReference>
<dbReference type="EMBL" id="SAEB01000012">
    <property type="protein sequence ID" value="RVD81169.1"/>
    <property type="molecule type" value="Genomic_DNA"/>
</dbReference>
<feature type="transmembrane region" description="Helical" evidence="2">
    <location>
        <begin position="12"/>
        <end position="36"/>
    </location>
</feature>
<proteinExistence type="predicted"/>
<protein>
    <submittedName>
        <fullName evidence="3">Uncharacterized protein</fullName>
    </submittedName>
</protein>
<feature type="compositionally biased region" description="Basic and acidic residues" evidence="1">
    <location>
        <begin position="167"/>
        <end position="181"/>
    </location>
</feature>
<feature type="region of interest" description="Disordered" evidence="1">
    <location>
        <begin position="141"/>
        <end position="214"/>
    </location>
</feature>
<keyword evidence="2" id="KW-1133">Transmembrane helix</keyword>